<evidence type="ECO:0000313" key="1">
    <source>
        <dbReference type="Proteomes" id="UP000095280"/>
    </source>
</evidence>
<evidence type="ECO:0000313" key="2">
    <source>
        <dbReference type="WBParaSite" id="maker-unitig_31244-snap-gene-0.1-mRNA-1"/>
    </source>
</evidence>
<sequence>MLLSVGQRLFWKCSLSRKDNGLKSTTVASGLSDNPSRSGLSNNFLHGIEVWAPSYLNFI</sequence>
<keyword evidence="1" id="KW-1185">Reference proteome</keyword>
<dbReference type="AlphaFoldDB" id="A0A1I8FE89"/>
<dbReference type="Proteomes" id="UP000095280">
    <property type="component" value="Unplaced"/>
</dbReference>
<accession>A0A1I8FE89</accession>
<reference evidence="2" key="1">
    <citation type="submission" date="2016-11" db="UniProtKB">
        <authorList>
            <consortium name="WormBaseParasite"/>
        </authorList>
    </citation>
    <scope>IDENTIFICATION</scope>
</reference>
<name>A0A1I8FE89_9PLAT</name>
<protein>
    <submittedName>
        <fullName evidence="2">Ovule protein</fullName>
    </submittedName>
</protein>
<organism evidence="1 2">
    <name type="scientific">Macrostomum lignano</name>
    <dbReference type="NCBI Taxonomy" id="282301"/>
    <lineage>
        <taxon>Eukaryota</taxon>
        <taxon>Metazoa</taxon>
        <taxon>Spiralia</taxon>
        <taxon>Lophotrochozoa</taxon>
        <taxon>Platyhelminthes</taxon>
        <taxon>Rhabditophora</taxon>
        <taxon>Macrostomorpha</taxon>
        <taxon>Macrostomida</taxon>
        <taxon>Macrostomidae</taxon>
        <taxon>Macrostomum</taxon>
    </lineage>
</organism>
<proteinExistence type="predicted"/>
<dbReference type="WBParaSite" id="maker-unitig_31244-snap-gene-0.1-mRNA-1">
    <property type="protein sequence ID" value="maker-unitig_31244-snap-gene-0.1-mRNA-1"/>
    <property type="gene ID" value="maker-unitig_31244-snap-gene-0.1"/>
</dbReference>